<evidence type="ECO:0000313" key="2">
    <source>
        <dbReference type="Proteomes" id="UP001356427"/>
    </source>
</evidence>
<gene>
    <name evidence="1" type="ORF">J4Q44_G00133750</name>
</gene>
<sequence length="134" mass="15717">MERVLQGCCMCRLRKTARNPDPQLTLLIDRPKTVFGLTRRVAFPQDLVCHNQEDHIPNNSKSCDVPRQWYPLLDRKSRAGERHPQPLSSLNTFRLKEEVLEEDCRNAATQQHLPVESVEVPQKRKLWNSHRVRI</sequence>
<proteinExistence type="predicted"/>
<dbReference type="EMBL" id="JAGTTL010000011">
    <property type="protein sequence ID" value="KAK6315851.1"/>
    <property type="molecule type" value="Genomic_DNA"/>
</dbReference>
<evidence type="ECO:0000313" key="1">
    <source>
        <dbReference type="EMBL" id="KAK6315851.1"/>
    </source>
</evidence>
<accession>A0AAN8M2P9</accession>
<keyword evidence="2" id="KW-1185">Reference proteome</keyword>
<comment type="caution">
    <text evidence="1">The sequence shown here is derived from an EMBL/GenBank/DDBJ whole genome shotgun (WGS) entry which is preliminary data.</text>
</comment>
<protein>
    <submittedName>
        <fullName evidence="1">Uncharacterized protein</fullName>
    </submittedName>
</protein>
<name>A0AAN8M2P9_9TELE</name>
<reference evidence="1 2" key="1">
    <citation type="submission" date="2021-04" db="EMBL/GenBank/DDBJ databases">
        <authorList>
            <person name="De Guttry C."/>
            <person name="Zahm M."/>
            <person name="Klopp C."/>
            <person name="Cabau C."/>
            <person name="Louis A."/>
            <person name="Berthelot C."/>
            <person name="Parey E."/>
            <person name="Roest Crollius H."/>
            <person name="Montfort J."/>
            <person name="Robinson-Rechavi M."/>
            <person name="Bucao C."/>
            <person name="Bouchez O."/>
            <person name="Gislard M."/>
            <person name="Lluch J."/>
            <person name="Milhes M."/>
            <person name="Lampietro C."/>
            <person name="Lopez Roques C."/>
            <person name="Donnadieu C."/>
            <person name="Braasch I."/>
            <person name="Desvignes T."/>
            <person name="Postlethwait J."/>
            <person name="Bobe J."/>
            <person name="Wedekind C."/>
            <person name="Guiguen Y."/>
        </authorList>
    </citation>
    <scope>NUCLEOTIDE SEQUENCE [LARGE SCALE GENOMIC DNA]</scope>
    <source>
        <strain evidence="1">Cs_M1</strain>
        <tissue evidence="1">Blood</tissue>
    </source>
</reference>
<dbReference type="Proteomes" id="UP001356427">
    <property type="component" value="Unassembled WGS sequence"/>
</dbReference>
<dbReference type="AlphaFoldDB" id="A0AAN8M2P9"/>
<organism evidence="1 2">
    <name type="scientific">Coregonus suidteri</name>
    <dbReference type="NCBI Taxonomy" id="861788"/>
    <lineage>
        <taxon>Eukaryota</taxon>
        <taxon>Metazoa</taxon>
        <taxon>Chordata</taxon>
        <taxon>Craniata</taxon>
        <taxon>Vertebrata</taxon>
        <taxon>Euteleostomi</taxon>
        <taxon>Actinopterygii</taxon>
        <taxon>Neopterygii</taxon>
        <taxon>Teleostei</taxon>
        <taxon>Protacanthopterygii</taxon>
        <taxon>Salmoniformes</taxon>
        <taxon>Salmonidae</taxon>
        <taxon>Coregoninae</taxon>
        <taxon>Coregonus</taxon>
    </lineage>
</organism>